<keyword evidence="2" id="KW-0808">Transferase</keyword>
<proteinExistence type="predicted"/>
<accession>A0ABW1S1G3</accession>
<sequence length="248" mass="28719">MWFTQQRMYRYQRFSDDLVTTAHQTYVLPATFQWHTSHHQWLRWLGQVVSWGYYLIRPVKVIGELPRQTSYCLYGNHTQPTGDVLLPLKVGGAQHFNAMISPANLGIPVIGRLLPLVGGLPVPQQRQQMGPFLKAMRTCLKMGQFITIYPEAHVWPYYTGVRPFVPGSFHIAAETQVPVYVMTTTYQASRWHRRPRLTVYIDGPIQAPSGLTRKQRQQVLQTEVCAWMTRRTQASTYTYVHYQHQGAQ</sequence>
<feature type="domain" description="Phospholipid/glycerol acyltransferase" evidence="1">
    <location>
        <begin position="64"/>
        <end position="180"/>
    </location>
</feature>
<dbReference type="GO" id="GO:0016746">
    <property type="term" value="F:acyltransferase activity"/>
    <property type="evidence" value="ECO:0007669"/>
    <property type="project" value="UniProtKB-KW"/>
</dbReference>
<reference evidence="3" key="1">
    <citation type="journal article" date="2019" name="Int. J. Syst. Evol. Microbiol.">
        <title>The Global Catalogue of Microorganisms (GCM) 10K type strain sequencing project: providing services to taxonomists for standard genome sequencing and annotation.</title>
        <authorList>
            <consortium name="The Broad Institute Genomics Platform"/>
            <consortium name="The Broad Institute Genome Sequencing Center for Infectious Disease"/>
            <person name="Wu L."/>
            <person name="Ma J."/>
        </authorList>
    </citation>
    <scope>NUCLEOTIDE SEQUENCE [LARGE SCALE GENOMIC DNA]</scope>
    <source>
        <strain evidence="3">CCM 8933</strain>
    </source>
</reference>
<evidence type="ECO:0000259" key="1">
    <source>
        <dbReference type="Pfam" id="PF01553"/>
    </source>
</evidence>
<organism evidence="2 3">
    <name type="scientific">Lactiplantibacillus daowaiensis</name>
    <dbReference type="NCBI Taxonomy" id="2559918"/>
    <lineage>
        <taxon>Bacteria</taxon>
        <taxon>Bacillati</taxon>
        <taxon>Bacillota</taxon>
        <taxon>Bacilli</taxon>
        <taxon>Lactobacillales</taxon>
        <taxon>Lactobacillaceae</taxon>
        <taxon>Lactiplantibacillus</taxon>
    </lineage>
</organism>
<comment type="caution">
    <text evidence="2">The sequence shown here is derived from an EMBL/GenBank/DDBJ whole genome shotgun (WGS) entry which is preliminary data.</text>
</comment>
<dbReference type="SUPFAM" id="SSF69593">
    <property type="entry name" value="Glycerol-3-phosphate (1)-acyltransferase"/>
    <property type="match status" value="1"/>
</dbReference>
<protein>
    <submittedName>
        <fullName evidence="2">Lysophospholipid acyltransferase family protein</fullName>
    </submittedName>
</protein>
<keyword evidence="2" id="KW-0012">Acyltransferase</keyword>
<dbReference type="RefSeq" id="WP_137629226.1">
    <property type="nucleotide sequence ID" value="NZ_BJDJ01000019.1"/>
</dbReference>
<dbReference type="InterPro" id="IPR002123">
    <property type="entry name" value="Plipid/glycerol_acylTrfase"/>
</dbReference>
<dbReference type="EMBL" id="JBHSSC010000035">
    <property type="protein sequence ID" value="MFC6181246.1"/>
    <property type="molecule type" value="Genomic_DNA"/>
</dbReference>
<name>A0ABW1S1G3_9LACO</name>
<evidence type="ECO:0000313" key="2">
    <source>
        <dbReference type="EMBL" id="MFC6181246.1"/>
    </source>
</evidence>
<dbReference type="Pfam" id="PF01553">
    <property type="entry name" value="Acyltransferase"/>
    <property type="match status" value="1"/>
</dbReference>
<dbReference type="Proteomes" id="UP001596282">
    <property type="component" value="Unassembled WGS sequence"/>
</dbReference>
<evidence type="ECO:0000313" key="3">
    <source>
        <dbReference type="Proteomes" id="UP001596282"/>
    </source>
</evidence>
<keyword evidence="3" id="KW-1185">Reference proteome</keyword>
<gene>
    <name evidence="2" type="ORF">ACFP5Y_08445</name>
</gene>